<evidence type="ECO:0000313" key="2">
    <source>
        <dbReference type="EMBL" id="SVC29372.1"/>
    </source>
</evidence>
<dbReference type="InterPro" id="IPR038366">
    <property type="entry name" value="Znf_CppX_C4_sf"/>
</dbReference>
<sequence length="160" mass="18671">MEIYCRGWSRFVKMHVLFNEELSHENVMYYENDMYESYFNKITICPSTTSDEVNLAFGGTINNSNYYFNIEFSLSEILPYIGKSIKHLQFNQILDSTNDSNEVFHYENLPKDKSEEDKEIECAWCYASESSVKKMFNDNTDVYICNDCIASAATKLLVDD</sequence>
<organism evidence="2">
    <name type="scientific">marine metagenome</name>
    <dbReference type="NCBI Taxonomy" id="408172"/>
    <lineage>
        <taxon>unclassified sequences</taxon>
        <taxon>metagenomes</taxon>
        <taxon>ecological metagenomes</taxon>
    </lineage>
</organism>
<accession>A0A382L252</accession>
<gene>
    <name evidence="2" type="ORF">METZ01_LOCUS282226</name>
</gene>
<name>A0A382L252_9ZZZZ</name>
<dbReference type="EMBL" id="UINC01083556">
    <property type="protein sequence ID" value="SVC29372.1"/>
    <property type="molecule type" value="Genomic_DNA"/>
</dbReference>
<dbReference type="AlphaFoldDB" id="A0A382L252"/>
<reference evidence="2" key="1">
    <citation type="submission" date="2018-05" db="EMBL/GenBank/DDBJ databases">
        <authorList>
            <person name="Lanie J.A."/>
            <person name="Ng W.-L."/>
            <person name="Kazmierczak K.M."/>
            <person name="Andrzejewski T.M."/>
            <person name="Davidsen T.M."/>
            <person name="Wayne K.J."/>
            <person name="Tettelin H."/>
            <person name="Glass J.I."/>
            <person name="Rusch D."/>
            <person name="Podicherti R."/>
            <person name="Tsui H.-C.T."/>
            <person name="Winkler M.E."/>
        </authorList>
    </citation>
    <scope>NUCLEOTIDE SEQUENCE</scope>
</reference>
<protein>
    <recommendedName>
        <fullName evidence="1">ClpX-type ZB domain-containing protein</fullName>
    </recommendedName>
</protein>
<dbReference type="Gene3D" id="6.20.220.10">
    <property type="entry name" value="ClpX chaperone, C4-type zinc finger domain"/>
    <property type="match status" value="1"/>
</dbReference>
<dbReference type="GO" id="GO:0008270">
    <property type="term" value="F:zinc ion binding"/>
    <property type="evidence" value="ECO:0007669"/>
    <property type="project" value="InterPro"/>
</dbReference>
<evidence type="ECO:0000259" key="1">
    <source>
        <dbReference type="PROSITE" id="PS51902"/>
    </source>
</evidence>
<dbReference type="InterPro" id="IPR010603">
    <property type="entry name" value="Znf_CppX_C4"/>
</dbReference>
<dbReference type="Pfam" id="PF06689">
    <property type="entry name" value="zf-C4_ClpX"/>
    <property type="match status" value="1"/>
</dbReference>
<proteinExistence type="predicted"/>
<dbReference type="SMART" id="SM00994">
    <property type="entry name" value="zf-C4_ClpX"/>
    <property type="match status" value="1"/>
</dbReference>
<dbReference type="PROSITE" id="PS51902">
    <property type="entry name" value="CLPX_ZB"/>
    <property type="match status" value="1"/>
</dbReference>
<dbReference type="GO" id="GO:0046983">
    <property type="term" value="F:protein dimerization activity"/>
    <property type="evidence" value="ECO:0007669"/>
    <property type="project" value="InterPro"/>
</dbReference>
<dbReference type="InterPro" id="IPR059188">
    <property type="entry name" value="Znf_CLPX-like"/>
</dbReference>
<feature type="domain" description="ClpX-type ZB" evidence="1">
    <location>
        <begin position="110"/>
        <end position="160"/>
    </location>
</feature>